<dbReference type="PROSITE" id="PS51186">
    <property type="entry name" value="GNAT"/>
    <property type="match status" value="1"/>
</dbReference>
<evidence type="ECO:0000313" key="2">
    <source>
        <dbReference type="EMBL" id="RXJ00274.1"/>
    </source>
</evidence>
<dbReference type="InterPro" id="IPR000182">
    <property type="entry name" value="GNAT_dom"/>
</dbReference>
<feature type="domain" description="N-acetyltransferase" evidence="1">
    <location>
        <begin position="5"/>
        <end position="146"/>
    </location>
</feature>
<organism evidence="2 3">
    <name type="scientific">Anaerobacillus alkaliphilus</name>
    <dbReference type="NCBI Taxonomy" id="1548597"/>
    <lineage>
        <taxon>Bacteria</taxon>
        <taxon>Bacillati</taxon>
        <taxon>Bacillota</taxon>
        <taxon>Bacilli</taxon>
        <taxon>Bacillales</taxon>
        <taxon>Bacillaceae</taxon>
        <taxon>Anaerobacillus</taxon>
    </lineage>
</organism>
<keyword evidence="2" id="KW-0808">Transferase</keyword>
<dbReference type="CDD" id="cd04301">
    <property type="entry name" value="NAT_SF"/>
    <property type="match status" value="1"/>
</dbReference>
<accession>A0A4Q0VRQ9</accession>
<dbReference type="GO" id="GO:0016747">
    <property type="term" value="F:acyltransferase activity, transferring groups other than amino-acyl groups"/>
    <property type="evidence" value="ECO:0007669"/>
    <property type="project" value="InterPro"/>
</dbReference>
<dbReference type="OrthoDB" id="9787920at2"/>
<dbReference type="AlphaFoldDB" id="A0A4Q0VRQ9"/>
<gene>
    <name evidence="2" type="ORF">DS745_12125</name>
</gene>
<proteinExistence type="predicted"/>
<comment type="caution">
    <text evidence="2">The sequence shown here is derived from an EMBL/GenBank/DDBJ whole genome shotgun (WGS) entry which is preliminary data.</text>
</comment>
<name>A0A4Q0VRQ9_9BACI</name>
<keyword evidence="3" id="KW-1185">Reference proteome</keyword>
<sequence length="146" mass="16929">MIYHIEVSLETKEEFSQFLSSKIKEYNNLHSRFHRESREKGAVVPINIMASDDLGNCIGGISAEVYWGWVEINDFWFQEEFRSKGLGSKLLTQVEEVSKEKGATKALLTTFDFQARFFYEKRGYKIAGEIKDYPPGSSYYTMVKQL</sequence>
<dbReference type="InterPro" id="IPR016181">
    <property type="entry name" value="Acyl_CoA_acyltransferase"/>
</dbReference>
<protein>
    <submittedName>
        <fullName evidence="2">GNAT family N-acetyltransferase</fullName>
    </submittedName>
</protein>
<dbReference type="Pfam" id="PF00583">
    <property type="entry name" value="Acetyltransf_1"/>
    <property type="match status" value="1"/>
</dbReference>
<dbReference type="RefSeq" id="WP_129078495.1">
    <property type="nucleotide sequence ID" value="NZ_QOUX01000039.1"/>
</dbReference>
<dbReference type="SUPFAM" id="SSF55729">
    <property type="entry name" value="Acyl-CoA N-acyltransferases (Nat)"/>
    <property type="match status" value="1"/>
</dbReference>
<dbReference type="Gene3D" id="3.40.630.30">
    <property type="match status" value="1"/>
</dbReference>
<dbReference type="Proteomes" id="UP000290649">
    <property type="component" value="Unassembled WGS sequence"/>
</dbReference>
<evidence type="ECO:0000313" key="3">
    <source>
        <dbReference type="Proteomes" id="UP000290649"/>
    </source>
</evidence>
<dbReference type="EMBL" id="QOUX01000039">
    <property type="protein sequence ID" value="RXJ00274.1"/>
    <property type="molecule type" value="Genomic_DNA"/>
</dbReference>
<reference evidence="2 3" key="1">
    <citation type="journal article" date="2019" name="Int. J. Syst. Evol. Microbiol.">
        <title>Anaerobacillus alkaliphilus sp. nov., a novel alkaliphilic and moderately halophilic bacterium.</title>
        <authorList>
            <person name="Borsodi A.K."/>
            <person name="Aszalos J.M."/>
            <person name="Bihari P."/>
            <person name="Nagy I."/>
            <person name="Schumann P."/>
            <person name="Sproer C."/>
            <person name="Kovacs A.L."/>
            <person name="Boka K."/>
            <person name="Dobosy P."/>
            <person name="Ovari M."/>
            <person name="Szili-Kovacs T."/>
            <person name="Toth E."/>
        </authorList>
    </citation>
    <scope>NUCLEOTIDE SEQUENCE [LARGE SCALE GENOMIC DNA]</scope>
    <source>
        <strain evidence="2 3">B16-10</strain>
    </source>
</reference>
<evidence type="ECO:0000259" key="1">
    <source>
        <dbReference type="PROSITE" id="PS51186"/>
    </source>
</evidence>